<proteinExistence type="predicted"/>
<evidence type="ECO:0000313" key="2">
    <source>
        <dbReference type="Proteomes" id="UP000005323"/>
    </source>
</evidence>
<organism evidence="1 2">
    <name type="scientific">Helicobacter pylori Hp A-26</name>
    <dbReference type="NCBI Taxonomy" id="992056"/>
    <lineage>
        <taxon>Bacteria</taxon>
        <taxon>Pseudomonadati</taxon>
        <taxon>Campylobacterota</taxon>
        <taxon>Epsilonproteobacteria</taxon>
        <taxon>Campylobacterales</taxon>
        <taxon>Helicobacteraceae</taxon>
        <taxon>Helicobacter</taxon>
    </lineage>
</organism>
<dbReference type="Proteomes" id="UP000005323">
    <property type="component" value="Unassembled WGS sequence"/>
</dbReference>
<comment type="caution">
    <text evidence="1">The sequence shown here is derived from an EMBL/GenBank/DDBJ whole genome shotgun (WGS) entry which is preliminary data.</text>
</comment>
<sequence length="46" mass="5296">MFLLFFALFRVIVNLYALFVCKKVFLAVIFSHANSPQHPKIQALLS</sequence>
<protein>
    <submittedName>
        <fullName evidence="1">Uncharacterized protein</fullName>
    </submittedName>
</protein>
<reference evidence="1 2" key="1">
    <citation type="journal article" date="2013" name="Pathog. Dis.">
        <title>Genome sequences of 65 Helicobacter pylori strains isolated from asymptomatic individuals and patients with gastric cancer, peptic ulcer disease, or gastritis.</title>
        <authorList>
            <person name="Blanchard T.G."/>
            <person name="Czinn S.J."/>
            <person name="Correa P."/>
            <person name="Nakazawa T."/>
            <person name="Keelan M."/>
            <person name="Morningstar L."/>
            <person name="Santana-Cruz I."/>
            <person name="Maroo A."/>
            <person name="McCracken C."/>
            <person name="Shefchek K."/>
            <person name="Daugherty S."/>
            <person name="Song Y."/>
            <person name="Fraser C.M."/>
            <person name="Fricke W.F."/>
        </authorList>
    </citation>
    <scope>NUCLEOTIDE SEQUENCE [LARGE SCALE GENOMIC DNA]</scope>
    <source>
        <strain evidence="1 2">Hp A-26</strain>
    </source>
</reference>
<name>I9TWJ9_HELPX</name>
<accession>I9TWJ9</accession>
<dbReference type="EMBL" id="AKOV01000009">
    <property type="protein sequence ID" value="EJB72689.1"/>
    <property type="molecule type" value="Genomic_DNA"/>
</dbReference>
<evidence type="ECO:0000313" key="1">
    <source>
        <dbReference type="EMBL" id="EJB72689.1"/>
    </source>
</evidence>
<dbReference type="PATRIC" id="fig|992056.3.peg.1359"/>
<gene>
    <name evidence="1" type="ORF">HPHPA26_1409</name>
</gene>
<dbReference type="AlphaFoldDB" id="I9TWJ9"/>